<proteinExistence type="predicted"/>
<evidence type="ECO:0000256" key="1">
    <source>
        <dbReference type="SAM" id="Phobius"/>
    </source>
</evidence>
<dbReference type="AlphaFoldDB" id="A0A6C0EGJ1"/>
<keyword evidence="1" id="KW-0812">Transmembrane</keyword>
<protein>
    <submittedName>
        <fullName evidence="2">Uncharacterized protein</fullName>
    </submittedName>
</protein>
<evidence type="ECO:0000313" key="2">
    <source>
        <dbReference type="EMBL" id="QHT28244.1"/>
    </source>
</evidence>
<dbReference type="EMBL" id="MN738853">
    <property type="protein sequence ID" value="QHT28244.1"/>
    <property type="molecule type" value="Genomic_DNA"/>
</dbReference>
<sequence length="89" mass="10676">MCIRINKIHYAINCNMDDYNEAMVDVYSDMPPLIPMERPNFEEINEMIKLHKSMEKLEFNNEFLWFILMMSICFGGVTGIMRMVYLLKR</sequence>
<name>A0A6C0EGJ1_9ZZZZ</name>
<feature type="transmembrane region" description="Helical" evidence="1">
    <location>
        <begin position="63"/>
        <end position="87"/>
    </location>
</feature>
<reference evidence="2" key="1">
    <citation type="journal article" date="2020" name="Nature">
        <title>Giant virus diversity and host interactions through global metagenomics.</title>
        <authorList>
            <person name="Schulz F."/>
            <person name="Roux S."/>
            <person name="Paez-Espino D."/>
            <person name="Jungbluth S."/>
            <person name="Walsh D.A."/>
            <person name="Denef V.J."/>
            <person name="McMahon K.D."/>
            <person name="Konstantinidis K.T."/>
            <person name="Eloe-Fadrosh E.A."/>
            <person name="Kyrpides N.C."/>
            <person name="Woyke T."/>
        </authorList>
    </citation>
    <scope>NUCLEOTIDE SEQUENCE</scope>
    <source>
        <strain evidence="2">GVMAG-M-3300001348-25</strain>
    </source>
</reference>
<accession>A0A6C0EGJ1</accession>
<keyword evidence="1" id="KW-1133">Transmembrane helix</keyword>
<keyword evidence="1" id="KW-0472">Membrane</keyword>
<organism evidence="2">
    <name type="scientific">viral metagenome</name>
    <dbReference type="NCBI Taxonomy" id="1070528"/>
    <lineage>
        <taxon>unclassified sequences</taxon>
        <taxon>metagenomes</taxon>
        <taxon>organismal metagenomes</taxon>
    </lineage>
</organism>